<dbReference type="GO" id="GO:0047274">
    <property type="term" value="F:galactinol-sucrose galactosyltransferase activity"/>
    <property type="evidence" value="ECO:0007669"/>
    <property type="project" value="UniProtKB-EC"/>
</dbReference>
<evidence type="ECO:0000256" key="1">
    <source>
        <dbReference type="ARBA" id="ARBA00007240"/>
    </source>
</evidence>
<reference evidence="5" key="1">
    <citation type="submission" date="2021-01" db="EMBL/GenBank/DDBJ databases">
        <title>Adiantum capillus-veneris genome.</title>
        <authorList>
            <person name="Fang Y."/>
            <person name="Liao Q."/>
        </authorList>
    </citation>
    <scope>NUCLEOTIDE SEQUENCE</scope>
    <source>
        <strain evidence="5">H3</strain>
        <tissue evidence="5">Leaf</tissue>
    </source>
</reference>
<organism evidence="5 6">
    <name type="scientific">Adiantum capillus-veneris</name>
    <name type="common">Maidenhair fern</name>
    <dbReference type="NCBI Taxonomy" id="13818"/>
    <lineage>
        <taxon>Eukaryota</taxon>
        <taxon>Viridiplantae</taxon>
        <taxon>Streptophyta</taxon>
        <taxon>Embryophyta</taxon>
        <taxon>Tracheophyta</taxon>
        <taxon>Polypodiopsida</taxon>
        <taxon>Polypodiidae</taxon>
        <taxon>Polypodiales</taxon>
        <taxon>Pteridineae</taxon>
        <taxon>Pteridaceae</taxon>
        <taxon>Vittarioideae</taxon>
        <taxon>Adiantum</taxon>
    </lineage>
</organism>
<dbReference type="Gene3D" id="3.20.20.70">
    <property type="entry name" value="Aldolase class I"/>
    <property type="match status" value="1"/>
</dbReference>
<protein>
    <recommendedName>
        <fullName evidence="2">galactinol--sucrose galactosyltransferase</fullName>
        <ecNumber evidence="2">2.4.1.82</ecNumber>
    </recommendedName>
</protein>
<dbReference type="EC" id="2.4.1.82" evidence="2"/>
<evidence type="ECO:0000256" key="4">
    <source>
        <dbReference type="ARBA" id="ARBA00049426"/>
    </source>
</evidence>
<dbReference type="OrthoDB" id="4664297at2759"/>
<comment type="caution">
    <text evidence="5">The sequence shown here is derived from an EMBL/GenBank/DDBJ whole genome shotgun (WGS) entry which is preliminary data.</text>
</comment>
<evidence type="ECO:0000313" key="6">
    <source>
        <dbReference type="Proteomes" id="UP000886520"/>
    </source>
</evidence>
<accession>A0A9D4ZJB7</accession>
<name>A0A9D4ZJB7_ADICA</name>
<dbReference type="EMBL" id="JABFUD020000007">
    <property type="protein sequence ID" value="KAI5077723.1"/>
    <property type="molecule type" value="Genomic_DNA"/>
</dbReference>
<evidence type="ECO:0000256" key="3">
    <source>
        <dbReference type="ARBA" id="ARBA00023277"/>
    </source>
</evidence>
<dbReference type="InterPro" id="IPR017853">
    <property type="entry name" value="GH"/>
</dbReference>
<dbReference type="Pfam" id="PF05691">
    <property type="entry name" value="Raffinose_syn"/>
    <property type="match status" value="1"/>
</dbReference>
<comment type="catalytic activity">
    <reaction evidence="4">
        <text>alpha-D-galactosyl-(1-&gt;3)-1D-myo-inositol + sucrose = raffinose + myo-inositol</text>
        <dbReference type="Rhea" id="RHEA:20161"/>
        <dbReference type="ChEBI" id="CHEBI:16634"/>
        <dbReference type="ChEBI" id="CHEBI:17268"/>
        <dbReference type="ChEBI" id="CHEBI:17505"/>
        <dbReference type="ChEBI" id="CHEBI:17992"/>
        <dbReference type="EC" id="2.4.1.82"/>
    </reaction>
</comment>
<dbReference type="Proteomes" id="UP000886520">
    <property type="component" value="Chromosome 7"/>
</dbReference>
<proteinExistence type="inferred from homology"/>
<dbReference type="PANTHER" id="PTHR31268">
    <property type="match status" value="1"/>
</dbReference>
<comment type="similarity">
    <text evidence="1">Belongs to the glycosyl hydrolases 36 family.</text>
</comment>
<dbReference type="InterPro" id="IPR008811">
    <property type="entry name" value="Glycosyl_hydrolases_36"/>
</dbReference>
<dbReference type="PANTHER" id="PTHR31268:SF32">
    <property type="entry name" value="GALACTINOL--SUCROSE GALACTOSYLTRANSFERASE 2-RELATED"/>
    <property type="match status" value="1"/>
</dbReference>
<dbReference type="AlphaFoldDB" id="A0A9D4ZJB7"/>
<keyword evidence="6" id="KW-1185">Reference proteome</keyword>
<evidence type="ECO:0000256" key="2">
    <source>
        <dbReference type="ARBA" id="ARBA00012708"/>
    </source>
</evidence>
<keyword evidence="3" id="KW-0119">Carbohydrate metabolism</keyword>
<dbReference type="InterPro" id="IPR013785">
    <property type="entry name" value="Aldolase_TIM"/>
</dbReference>
<dbReference type="SUPFAM" id="SSF51445">
    <property type="entry name" value="(Trans)glycosidases"/>
    <property type="match status" value="1"/>
</dbReference>
<sequence length="844" mass="92662">MLSPPTKSAAVFSGDLRPLHQTVAIFTPASAHPLYYKGPKLAESIRRPLSRIFSSSEIIARTDNHSTKRAWEQTTDQSATMVAPLTSEISILDGNLIVKGAVLLQDVPGNVMLTASTGASSIQGAFLGASSLESKSSHVFPLGVLKDIRFMCCFRFSLWWMTHRMGNSGKDVPMETQFFLCESKLVSSLMPESTFNEDETVYTVFLPLLEGSFRASLQGNVNDQLELCLESGDAAVKGKGGLHSVFLHAGTDPFKVVGEAVQAVEMHLQTFRRREKKEMPDILNWFGWCTWDAFYTDVSADGIRQGVKSLEDGGTPARFIIIDDGWQSIATDHQHQVDEETFKQIPLARRLTNIQENYKFHKDGKRQEDPALGLQHLVTDIKEKHKLKYVYAWHAIIGYWGGINPEAAGMEHYEGKLEYPVHTEGVLNNDPAMKTDTITVHGIGLAHSKKVFQFYNELHSYLAAAGVDGVKVDIQNVLETLGTGSGGRVSLTRHYQQALEDSVGRNFPGNSCIACMSHNTDGLYSIKKTALVRASDDFYPLKPATHTTHIAAVAYNSIFLGEFMHTDWDTFQSAHPAGEYHAAARAIGGSPVYVSDKPGCHDFNVIRKLVLPDGSVLRAQLPGRPTRDCLFIDPARDGKSLLKIWNLNELTGVVGVFNCQGSGWCKVDKKYMTHDSTPEAASGSVGARDVDSIQNVAPEKWNGDCAVYSHRGGELVCLPKGATLPITLNVLEYEIFTISPVKTLSTGSYFAPIGLLQMFNSGAAILDFAVESSVETALNMIRLKVHGCGEFGAYSSVKPQDCLVNTVHSTFSYDPLIGLLKVLLPGIEGFSQDIVFRVSREDKA</sequence>
<gene>
    <name evidence="5" type="ORF">GOP47_0007547</name>
</gene>
<evidence type="ECO:0000313" key="5">
    <source>
        <dbReference type="EMBL" id="KAI5077723.1"/>
    </source>
</evidence>